<dbReference type="PANTHER" id="PTHR24567">
    <property type="entry name" value="CRP FAMILY TRANSCRIPTIONAL REGULATORY PROTEIN"/>
    <property type="match status" value="1"/>
</dbReference>
<dbReference type="InterPro" id="IPR000595">
    <property type="entry name" value="cNMP-bd_dom"/>
</dbReference>
<dbReference type="InterPro" id="IPR018490">
    <property type="entry name" value="cNMP-bd_dom_sf"/>
</dbReference>
<dbReference type="Pfam" id="PF13545">
    <property type="entry name" value="HTH_Crp_2"/>
    <property type="match status" value="1"/>
</dbReference>
<keyword evidence="1" id="KW-0805">Transcription regulation</keyword>
<dbReference type="Pfam" id="PF00027">
    <property type="entry name" value="cNMP_binding"/>
    <property type="match status" value="1"/>
</dbReference>
<dbReference type="GO" id="GO:0003677">
    <property type="term" value="F:DNA binding"/>
    <property type="evidence" value="ECO:0007669"/>
    <property type="project" value="UniProtKB-KW"/>
</dbReference>
<keyword evidence="6" id="KW-1185">Reference proteome</keyword>
<dbReference type="OrthoDB" id="7772718at2"/>
<dbReference type="SUPFAM" id="SSF51206">
    <property type="entry name" value="cAMP-binding domain-like"/>
    <property type="match status" value="1"/>
</dbReference>
<dbReference type="InterPro" id="IPR014710">
    <property type="entry name" value="RmlC-like_jellyroll"/>
</dbReference>
<evidence type="ECO:0000313" key="5">
    <source>
        <dbReference type="EMBL" id="TKZ20852.1"/>
    </source>
</evidence>
<comment type="caution">
    <text evidence="5">The sequence shown here is derived from an EMBL/GenBank/DDBJ whole genome shotgun (WGS) entry which is preliminary data.</text>
</comment>
<evidence type="ECO:0000256" key="2">
    <source>
        <dbReference type="ARBA" id="ARBA00023125"/>
    </source>
</evidence>
<gene>
    <name evidence="5" type="ORF">FAP39_08525</name>
</gene>
<keyword evidence="2" id="KW-0238">DNA-binding</keyword>
<evidence type="ECO:0000256" key="3">
    <source>
        <dbReference type="ARBA" id="ARBA00023163"/>
    </source>
</evidence>
<dbReference type="PROSITE" id="PS50042">
    <property type="entry name" value="CNMP_BINDING_3"/>
    <property type="match status" value="1"/>
</dbReference>
<feature type="domain" description="Cyclic nucleotide-binding" evidence="4">
    <location>
        <begin position="23"/>
        <end position="143"/>
    </location>
</feature>
<dbReference type="CDD" id="cd00038">
    <property type="entry name" value="CAP_ED"/>
    <property type="match status" value="1"/>
</dbReference>
<accession>A0A4U7N4X8</accession>
<dbReference type="GO" id="GO:0005829">
    <property type="term" value="C:cytosol"/>
    <property type="evidence" value="ECO:0007669"/>
    <property type="project" value="TreeGrafter"/>
</dbReference>
<dbReference type="AlphaFoldDB" id="A0A4U7N4X8"/>
<dbReference type="EMBL" id="SULI01000008">
    <property type="protein sequence ID" value="TKZ20852.1"/>
    <property type="molecule type" value="Genomic_DNA"/>
</dbReference>
<proteinExistence type="predicted"/>
<evidence type="ECO:0000256" key="1">
    <source>
        <dbReference type="ARBA" id="ARBA00023015"/>
    </source>
</evidence>
<dbReference type="InterPro" id="IPR036390">
    <property type="entry name" value="WH_DNA-bd_sf"/>
</dbReference>
<dbReference type="SUPFAM" id="SSF46785">
    <property type="entry name" value="Winged helix' DNA-binding domain"/>
    <property type="match status" value="1"/>
</dbReference>
<organism evidence="5 6">
    <name type="scientific">Shimia litoralis</name>
    <dbReference type="NCBI Taxonomy" id="420403"/>
    <lineage>
        <taxon>Bacteria</taxon>
        <taxon>Pseudomonadati</taxon>
        <taxon>Pseudomonadota</taxon>
        <taxon>Alphaproteobacteria</taxon>
        <taxon>Rhodobacterales</taxon>
        <taxon>Roseobacteraceae</taxon>
    </lineage>
</organism>
<dbReference type="SMART" id="SM00100">
    <property type="entry name" value="cNMP"/>
    <property type="match status" value="1"/>
</dbReference>
<dbReference type="Gene3D" id="2.60.120.10">
    <property type="entry name" value="Jelly Rolls"/>
    <property type="match status" value="1"/>
</dbReference>
<evidence type="ECO:0000259" key="4">
    <source>
        <dbReference type="PROSITE" id="PS50042"/>
    </source>
</evidence>
<dbReference type="GO" id="GO:0003700">
    <property type="term" value="F:DNA-binding transcription factor activity"/>
    <property type="evidence" value="ECO:0007669"/>
    <property type="project" value="TreeGrafter"/>
</dbReference>
<dbReference type="InterPro" id="IPR050397">
    <property type="entry name" value="Env_Response_Regulators"/>
</dbReference>
<keyword evidence="3" id="KW-0804">Transcription</keyword>
<name>A0A4U7N4X8_9RHOB</name>
<dbReference type="InterPro" id="IPR012318">
    <property type="entry name" value="HTH_CRP"/>
</dbReference>
<evidence type="ECO:0000313" key="6">
    <source>
        <dbReference type="Proteomes" id="UP000306575"/>
    </source>
</evidence>
<reference evidence="5 6" key="1">
    <citation type="submission" date="2019-04" db="EMBL/GenBank/DDBJ databases">
        <title>Genome sequence of Pelagicola litoralis CL-ES2.</title>
        <authorList>
            <person name="Cao J."/>
        </authorList>
    </citation>
    <scope>NUCLEOTIDE SEQUENCE [LARGE SCALE GENOMIC DNA]</scope>
    <source>
        <strain evidence="5 6">CL-ES2</strain>
    </source>
</reference>
<protein>
    <submittedName>
        <fullName evidence="5">Crp/Fnr family transcriptional regulator</fullName>
    </submittedName>
</protein>
<dbReference type="Proteomes" id="UP000306575">
    <property type="component" value="Unassembled WGS sequence"/>
</dbReference>
<dbReference type="PANTHER" id="PTHR24567:SF74">
    <property type="entry name" value="HTH-TYPE TRANSCRIPTIONAL REGULATOR ARCR"/>
    <property type="match status" value="1"/>
</dbReference>
<sequence>MVQMTKSKKTLDHEADPLDRIGWLSQCSGALRAWFVDNGRWLEVPAGASLFHDGDDTDGMYGIGVGAVDLEFAPEGMESLVTFRMPPGGWLGHGSLLPDMPRPFNLVAAVDSEIYYVPSKALRRFVKENPEFWPEFYSLTIQQILALMTFVGELQSLPPEARLARQLLRLSSIGTAIEVRQNDLTATLGISKSSVRRALTSLVDSGAILTRYNRIDVVDRRRLEIASLQKN</sequence>